<dbReference type="EMBL" id="CALNXI010002607">
    <property type="protein sequence ID" value="CAH3189336.1"/>
    <property type="molecule type" value="Genomic_DNA"/>
</dbReference>
<feature type="compositionally biased region" description="Polar residues" evidence="4">
    <location>
        <begin position="12"/>
        <end position="22"/>
    </location>
</feature>
<feature type="compositionally biased region" description="Basic and acidic residues" evidence="4">
    <location>
        <begin position="674"/>
        <end position="686"/>
    </location>
</feature>
<evidence type="ECO:0000256" key="1">
    <source>
        <dbReference type="ARBA" id="ARBA00022614"/>
    </source>
</evidence>
<evidence type="ECO:0000256" key="2">
    <source>
        <dbReference type="ARBA" id="ARBA00022737"/>
    </source>
</evidence>
<organism evidence="5 6">
    <name type="scientific">Porites evermanni</name>
    <dbReference type="NCBI Taxonomy" id="104178"/>
    <lineage>
        <taxon>Eukaryota</taxon>
        <taxon>Metazoa</taxon>
        <taxon>Cnidaria</taxon>
        <taxon>Anthozoa</taxon>
        <taxon>Hexacorallia</taxon>
        <taxon>Scleractinia</taxon>
        <taxon>Fungiina</taxon>
        <taxon>Poritidae</taxon>
        <taxon>Porites</taxon>
    </lineage>
</organism>
<dbReference type="InterPro" id="IPR032675">
    <property type="entry name" value="LRR_dom_sf"/>
</dbReference>
<dbReference type="PANTHER" id="PTHR24112">
    <property type="entry name" value="LEUCINE-RICH REPEAT, ISOFORM F-RELATED"/>
    <property type="match status" value="1"/>
</dbReference>
<accession>A0ABN8SEN4</accession>
<dbReference type="InterPro" id="IPR001611">
    <property type="entry name" value="Leu-rich_rpt"/>
</dbReference>
<keyword evidence="1" id="KW-0433">Leucine-rich repeat</keyword>
<feature type="compositionally biased region" description="Polar residues" evidence="4">
    <location>
        <begin position="650"/>
        <end position="663"/>
    </location>
</feature>
<feature type="region of interest" description="Disordered" evidence="4">
    <location>
        <begin position="715"/>
        <end position="741"/>
    </location>
</feature>
<feature type="region of interest" description="Disordered" evidence="4">
    <location>
        <begin position="460"/>
        <end position="500"/>
    </location>
</feature>
<comment type="caution">
    <text evidence="5">The sequence shown here is derived from an EMBL/GenBank/DDBJ whole genome shotgun (WGS) entry which is preliminary data.</text>
</comment>
<feature type="compositionally biased region" description="Low complexity" evidence="4">
    <location>
        <begin position="471"/>
        <end position="481"/>
    </location>
</feature>
<keyword evidence="6" id="KW-1185">Reference proteome</keyword>
<proteinExistence type="inferred from homology"/>
<dbReference type="PANTHER" id="PTHR24112:SF9">
    <property type="entry name" value="PROTEIN PHOSPHATASE 1 REGULATORY SUBUNIT 37"/>
    <property type="match status" value="1"/>
</dbReference>
<dbReference type="PROSITE" id="PS51450">
    <property type="entry name" value="LRR"/>
    <property type="match status" value="1"/>
</dbReference>
<evidence type="ECO:0000313" key="6">
    <source>
        <dbReference type="Proteomes" id="UP001159427"/>
    </source>
</evidence>
<evidence type="ECO:0000313" key="5">
    <source>
        <dbReference type="EMBL" id="CAH3189336.1"/>
    </source>
</evidence>
<dbReference type="Pfam" id="PF13516">
    <property type="entry name" value="LRR_6"/>
    <property type="match status" value="1"/>
</dbReference>
<evidence type="ECO:0000256" key="3">
    <source>
        <dbReference type="ARBA" id="ARBA00038315"/>
    </source>
</evidence>
<sequence length="741" mass="81954">METGEDVLASEESVQGGVSNQEGGVFHVNAAGGRDLRSSRKKKLTRKVSFPDDSQLVRALDPVDPWEHGGNHSNKEVIDAYRNTCSRLKIKPCEKLIKQLEACESFKDRIDVIDLRGMRSKLDAKNCEALEEVFRRVRTKTLDLENTGLDDDGAVSLLEMVEFYKTTCKLNLAYNTKIKIRGWQALSRTLKKTPCLEYLDIRNTLWTEQSLPLLGRSLRLDCCLTVLHMENTNLSGRSLFLLASAVKFNHTLQDLFLGDNKLISSDGQTLGAMLKGNDHLQLLDLRNNPLQDMGIGYICEGLSEQHNGGLQTLVLWSTQLTSHGAGYLANALLCTNSLQTLNLGHNRLTNDGIHALKEGLLRNQSIQRLGLSNTRLSSEGIIALAEVIADSKTILRVDLRNNDPYVGGLMALSLALKVNNTLVRIDLDKELKKEPGMETTQRIILADIYGYCQRNKMQAKEREERQLTNNSQTEEGTASETESSHGVTRHAENLQSESQDKLVASIPPQLIQLENPPDIKEELKVLTADYPACNSRFKVTTVQEEDEEHTSQDSSSSGEELLNGSKELPLVDLSEDSNCFPKLNSTSPTSDLRDSSASLFGDLRDSNTSVTGELFHSSKSVSGSIHDQMPSDPLVNLDDSAQSGGLILQPNATPTNLSVQTDVRSTEPSPSPSELEKQLDTTLGDKRVKERNHNPLLNNVLKTQEFWKKQMDDLIKGTTNNTPPPSTVSPDGTRNTADLLS</sequence>
<dbReference type="SMART" id="SM00368">
    <property type="entry name" value="LRR_RI"/>
    <property type="match status" value="8"/>
</dbReference>
<evidence type="ECO:0008006" key="7">
    <source>
        <dbReference type="Google" id="ProtNLM"/>
    </source>
</evidence>
<feature type="region of interest" description="Disordered" evidence="4">
    <location>
        <begin position="1"/>
        <end position="44"/>
    </location>
</feature>
<comment type="similarity">
    <text evidence="3">Belongs to the PPP1R37 family.</text>
</comment>
<reference evidence="5 6" key="1">
    <citation type="submission" date="2022-05" db="EMBL/GenBank/DDBJ databases">
        <authorList>
            <consortium name="Genoscope - CEA"/>
            <person name="William W."/>
        </authorList>
    </citation>
    <scope>NUCLEOTIDE SEQUENCE [LARGE SCALE GENOMIC DNA]</scope>
</reference>
<dbReference type="InterPro" id="IPR051279">
    <property type="entry name" value="PP1-Reg/Actin-Interact_Protein"/>
</dbReference>
<evidence type="ECO:0000256" key="4">
    <source>
        <dbReference type="SAM" id="MobiDB-lite"/>
    </source>
</evidence>
<feature type="region of interest" description="Disordered" evidence="4">
    <location>
        <begin position="540"/>
        <end position="562"/>
    </location>
</feature>
<dbReference type="Gene3D" id="3.80.10.10">
    <property type="entry name" value="Ribonuclease Inhibitor"/>
    <property type="match status" value="3"/>
</dbReference>
<keyword evidence="2" id="KW-0677">Repeat</keyword>
<name>A0ABN8SEN4_9CNID</name>
<feature type="compositionally biased region" description="Polar residues" evidence="4">
    <location>
        <begin position="732"/>
        <end position="741"/>
    </location>
</feature>
<feature type="region of interest" description="Disordered" evidence="4">
    <location>
        <begin position="638"/>
        <end position="686"/>
    </location>
</feature>
<dbReference type="SUPFAM" id="SSF52047">
    <property type="entry name" value="RNI-like"/>
    <property type="match status" value="1"/>
</dbReference>
<protein>
    <recommendedName>
        <fullName evidence="7">Protein phosphatase 1 regulatory subunit 37-like</fullName>
    </recommendedName>
</protein>
<dbReference type="Proteomes" id="UP001159427">
    <property type="component" value="Unassembled WGS sequence"/>
</dbReference>
<gene>
    <name evidence="5" type="ORF">PEVE_00019324</name>
</gene>